<evidence type="ECO:0000313" key="3">
    <source>
        <dbReference type="Proteomes" id="UP000239156"/>
    </source>
</evidence>
<feature type="compositionally biased region" description="Low complexity" evidence="1">
    <location>
        <begin position="89"/>
        <end position="99"/>
    </location>
</feature>
<reference evidence="2" key="1">
    <citation type="submission" date="2017-12" db="EMBL/GenBank/DDBJ databases">
        <title>Gene loss provides genomic basis for host adaptation in cereal stripe rust fungi.</title>
        <authorList>
            <person name="Xia C."/>
        </authorList>
    </citation>
    <scope>NUCLEOTIDE SEQUENCE [LARGE SCALE GENOMIC DNA]</scope>
    <source>
        <strain evidence="2">93-210</strain>
    </source>
</reference>
<feature type="region of interest" description="Disordered" evidence="1">
    <location>
        <begin position="481"/>
        <end position="503"/>
    </location>
</feature>
<comment type="caution">
    <text evidence="2">The sequence shown here is derived from an EMBL/GenBank/DDBJ whole genome shotgun (WGS) entry which is preliminary data.</text>
</comment>
<name>A0A2S4V3Y7_9BASI</name>
<accession>A0A2S4V3Y7</accession>
<dbReference type="VEuPathDB" id="FungiDB:PSTT_10610"/>
<proteinExistence type="predicted"/>
<dbReference type="VEuPathDB" id="FungiDB:PSHT_13427"/>
<dbReference type="EMBL" id="PKSL01000115">
    <property type="protein sequence ID" value="POW04145.1"/>
    <property type="molecule type" value="Genomic_DNA"/>
</dbReference>
<dbReference type="Proteomes" id="UP000239156">
    <property type="component" value="Unassembled WGS sequence"/>
</dbReference>
<feature type="compositionally biased region" description="Low complexity" evidence="1">
    <location>
        <begin position="13"/>
        <end position="41"/>
    </location>
</feature>
<protein>
    <submittedName>
        <fullName evidence="2">Uncharacterized protein</fullName>
    </submittedName>
</protein>
<keyword evidence="3" id="KW-1185">Reference proteome</keyword>
<evidence type="ECO:0000256" key="1">
    <source>
        <dbReference type="SAM" id="MobiDB-lite"/>
    </source>
</evidence>
<feature type="region of interest" description="Disordered" evidence="1">
    <location>
        <begin position="370"/>
        <end position="392"/>
    </location>
</feature>
<feature type="region of interest" description="Disordered" evidence="1">
    <location>
        <begin position="1"/>
        <end position="126"/>
    </location>
</feature>
<gene>
    <name evidence="2" type="ORF">PSTT_10610</name>
</gene>
<organism evidence="2 3">
    <name type="scientific">Puccinia striiformis</name>
    <dbReference type="NCBI Taxonomy" id="27350"/>
    <lineage>
        <taxon>Eukaryota</taxon>
        <taxon>Fungi</taxon>
        <taxon>Dikarya</taxon>
        <taxon>Basidiomycota</taxon>
        <taxon>Pucciniomycotina</taxon>
        <taxon>Pucciniomycetes</taxon>
        <taxon>Pucciniales</taxon>
        <taxon>Pucciniaceae</taxon>
        <taxon>Puccinia</taxon>
    </lineage>
</organism>
<sequence>MDTRILLPRSAHPSPQLFQPQLPQQLAQLQLPSSSSPNSPSAHNTSQQNTPYMMVSESLQSNTQTRTSPVPTNQTKHQKNTGQPARGQGSATRGQRGASSGRGGGIVGRQGSHSGQCSTHLDEDKSNESDYIPIGFTLDNFKSQLGNWTKPSLRQVFGENKTPWRKCGYNTFLAFSVKSAGDPWYVILNFIHFCFDSGCLLTFFPFNQFLQRDAHLDGTKEKQHLKQHGKPSQPINKKFSMQGFHNTTNNDDSLAADKIQLYDPLYEDLVTTTKPSMSLAKDLRKALMQGLRLSNILSASTRRFVFDLKLFTISNADNLTFYLLSATRYPGSGSFCKKLSNNPYWLLVAKDRWKAKETCKAYSHTREIQEVVNESRKNPPPAKKPKPSNETRSILQKKLNQLLGNTLGCDEQFFPKSANPASRLSERFPTSKYPNLKMVQSEESQLSDEMFALGLEAMETKFRKQWLANIEKGHFKITNTVQTSTTENNTTKTNTTQTNTTDP</sequence>
<feature type="compositionally biased region" description="Polar residues" evidence="1">
    <location>
        <begin position="42"/>
        <end position="83"/>
    </location>
</feature>
<evidence type="ECO:0000313" key="2">
    <source>
        <dbReference type="EMBL" id="POW04145.1"/>
    </source>
</evidence>
<dbReference type="AlphaFoldDB" id="A0A2S4V3Y7"/>